<evidence type="ECO:0000256" key="2">
    <source>
        <dbReference type="SAM" id="Phobius"/>
    </source>
</evidence>
<protein>
    <submittedName>
        <fullName evidence="3">Uncharacterized protein</fullName>
    </submittedName>
</protein>
<dbReference type="OrthoDB" id="4207724at2759"/>
<gene>
    <name evidence="3" type="ORF">B2J93_3524</name>
</gene>
<feature type="compositionally biased region" description="Polar residues" evidence="1">
    <location>
        <begin position="199"/>
        <end position="212"/>
    </location>
</feature>
<reference evidence="3 4" key="1">
    <citation type="submission" date="2017-04" db="EMBL/GenBank/DDBJ databases">
        <title>Draft genome sequence of Marssonina coronaria NL1: causal agent of apple blotch.</title>
        <authorList>
            <person name="Cheng Q."/>
        </authorList>
    </citation>
    <scope>NUCLEOTIDE SEQUENCE [LARGE SCALE GENOMIC DNA]</scope>
    <source>
        <strain evidence="3 4">NL1</strain>
    </source>
</reference>
<feature type="compositionally biased region" description="Polar residues" evidence="1">
    <location>
        <begin position="119"/>
        <end position="132"/>
    </location>
</feature>
<comment type="caution">
    <text evidence="3">The sequence shown here is derived from an EMBL/GenBank/DDBJ whole genome shotgun (WGS) entry which is preliminary data.</text>
</comment>
<accession>A0A218Z5G7</accession>
<keyword evidence="2" id="KW-0812">Transmembrane</keyword>
<feature type="transmembrane region" description="Helical" evidence="2">
    <location>
        <begin position="6"/>
        <end position="23"/>
    </location>
</feature>
<name>A0A218Z5G7_9HELO</name>
<evidence type="ECO:0000313" key="4">
    <source>
        <dbReference type="Proteomes" id="UP000242519"/>
    </source>
</evidence>
<dbReference type="Proteomes" id="UP000242519">
    <property type="component" value="Unassembled WGS sequence"/>
</dbReference>
<feature type="compositionally biased region" description="Low complexity" evidence="1">
    <location>
        <begin position="73"/>
        <end position="84"/>
    </location>
</feature>
<evidence type="ECO:0000313" key="3">
    <source>
        <dbReference type="EMBL" id="OWP02944.1"/>
    </source>
</evidence>
<organism evidence="3 4">
    <name type="scientific">Diplocarpon coronariae</name>
    <dbReference type="NCBI Taxonomy" id="2795749"/>
    <lineage>
        <taxon>Eukaryota</taxon>
        <taxon>Fungi</taxon>
        <taxon>Dikarya</taxon>
        <taxon>Ascomycota</taxon>
        <taxon>Pezizomycotina</taxon>
        <taxon>Leotiomycetes</taxon>
        <taxon>Helotiales</taxon>
        <taxon>Drepanopezizaceae</taxon>
        <taxon>Diplocarpon</taxon>
    </lineage>
</organism>
<sequence>MPTITTIGGWAAILAVTGTYYWVNKQRKQKNLRSLNPRLSSKGAESRKDTKTKKAKKDGALSSNDATQKKKVQQPAKPAAEQPASVSVSKKADRDEKDEDRKFALQMANTKRGVVDAPKSQNSTRTKSVKQTKAQEKPAVELPSESGTAPSSIASVDSDDDQSPIDSPESSATAPVNGDVSDMLEKPVDGPSVLRVIAPTNSQPKKAKQPQSFEVKETKKQKQNRKKAEEKKRAREEDEKARKAQLESHRRSVREAEGRAAKDGSTFMASQAPTSSAWTTAPAVQATNGSNVAPRNEVELLDTYEPTNGHVATKPIKEIYSESEIAGSKLEDELSRIPEEEQIRVAKEESGHWEEVKTKTRKNKATKDAPKDTNENPKSSKPDTSSSNDDSGDFGVPRVIEPTGPGKKWVQNVAYVAGNGKVVEREMEIQDSEWEVA</sequence>
<feature type="compositionally biased region" description="Low complexity" evidence="1">
    <location>
        <begin position="269"/>
        <end position="283"/>
    </location>
</feature>
<feature type="region of interest" description="Disordered" evidence="1">
    <location>
        <begin position="319"/>
        <end position="408"/>
    </location>
</feature>
<keyword evidence="2" id="KW-1133">Transmembrane helix</keyword>
<proteinExistence type="predicted"/>
<feature type="compositionally biased region" description="Basic and acidic residues" evidence="1">
    <location>
        <begin position="214"/>
        <end position="262"/>
    </location>
</feature>
<feature type="compositionally biased region" description="Basic and acidic residues" evidence="1">
    <location>
        <begin position="329"/>
        <end position="358"/>
    </location>
</feature>
<dbReference type="InParanoid" id="A0A218Z5G7"/>
<dbReference type="EMBL" id="MZNU01000204">
    <property type="protein sequence ID" value="OWP02944.1"/>
    <property type="molecule type" value="Genomic_DNA"/>
</dbReference>
<feature type="compositionally biased region" description="Basic and acidic residues" evidence="1">
    <location>
        <begin position="90"/>
        <end position="103"/>
    </location>
</feature>
<feature type="compositionally biased region" description="Basic and acidic residues" evidence="1">
    <location>
        <begin position="365"/>
        <end position="381"/>
    </location>
</feature>
<feature type="region of interest" description="Disordered" evidence="1">
    <location>
        <begin position="28"/>
        <end position="295"/>
    </location>
</feature>
<keyword evidence="2" id="KW-0472">Membrane</keyword>
<feature type="compositionally biased region" description="Polar residues" evidence="1">
    <location>
        <begin position="145"/>
        <end position="154"/>
    </location>
</feature>
<evidence type="ECO:0000256" key="1">
    <source>
        <dbReference type="SAM" id="MobiDB-lite"/>
    </source>
</evidence>
<dbReference type="AlphaFoldDB" id="A0A218Z5G7"/>
<keyword evidence="4" id="KW-1185">Reference proteome</keyword>